<protein>
    <submittedName>
        <fullName evidence="1">Uncharacterized protein</fullName>
    </submittedName>
</protein>
<dbReference type="Pfam" id="PF03564">
    <property type="entry name" value="DUF1759"/>
    <property type="match status" value="1"/>
</dbReference>
<sequence>RDSIEVETRIGKLEQLCKDLEGIQQQLEDNATTVDEVTYNAVLREDFEPRLIRLQSALKAKFKQLLRDEVPQQRVGSSPLQGIRLPTIALPEFDGDYMQWLTFKDTFECLIHENDDVPAIQKFHYLRAAVKGEAAQVIEAITISSINYALAWKTLSERYSNEYLLKKRHLQAMFGITPAKKESASTLHQLMNLSVIKNIEPLGRKYRGLEQYFGAFVMHKIADNNPKRLGRARFE</sequence>
<reference evidence="1" key="2">
    <citation type="submission" date="2020-05" db="UniProtKB">
        <authorList>
            <consortium name="EnsemblMetazoa"/>
        </authorList>
    </citation>
    <scope>IDENTIFICATION</scope>
    <source>
        <strain evidence="1">WRAIR2</strain>
    </source>
</reference>
<keyword evidence="2" id="KW-1185">Reference proteome</keyword>
<dbReference type="VEuPathDB" id="VectorBase:ADIR006764"/>
<name>A0A182NGJ1_9DIPT</name>
<reference evidence="2" key="1">
    <citation type="submission" date="2013-03" db="EMBL/GenBank/DDBJ databases">
        <title>The Genome Sequence of Anopheles dirus WRAIR2.</title>
        <authorList>
            <consortium name="The Broad Institute Genomics Platform"/>
            <person name="Neafsey D.E."/>
            <person name="Walton C."/>
            <person name="Walker B."/>
            <person name="Young S.K."/>
            <person name="Zeng Q."/>
            <person name="Gargeya S."/>
            <person name="Fitzgerald M."/>
            <person name="Haas B."/>
            <person name="Abouelleil A."/>
            <person name="Allen A.W."/>
            <person name="Alvarado L."/>
            <person name="Arachchi H.M."/>
            <person name="Berlin A.M."/>
            <person name="Chapman S.B."/>
            <person name="Gainer-Dewar J."/>
            <person name="Goldberg J."/>
            <person name="Griggs A."/>
            <person name="Gujja S."/>
            <person name="Hansen M."/>
            <person name="Howarth C."/>
            <person name="Imamovic A."/>
            <person name="Ireland A."/>
            <person name="Larimer J."/>
            <person name="McCowan C."/>
            <person name="Murphy C."/>
            <person name="Pearson M."/>
            <person name="Poon T.W."/>
            <person name="Priest M."/>
            <person name="Roberts A."/>
            <person name="Saif S."/>
            <person name="Shea T."/>
            <person name="Sisk P."/>
            <person name="Sykes S."/>
            <person name="Wortman J."/>
            <person name="Nusbaum C."/>
            <person name="Birren B."/>
        </authorList>
    </citation>
    <scope>NUCLEOTIDE SEQUENCE [LARGE SCALE GENOMIC DNA]</scope>
    <source>
        <strain evidence="2">WRAIR2</strain>
    </source>
</reference>
<dbReference type="EnsemblMetazoa" id="ADIR006764-RA">
    <property type="protein sequence ID" value="ADIR006764-PA"/>
    <property type="gene ID" value="ADIR006764"/>
</dbReference>
<dbReference type="PANTHER" id="PTHR22954:SF3">
    <property type="entry name" value="PROTEIN CBG08539"/>
    <property type="match status" value="1"/>
</dbReference>
<evidence type="ECO:0000313" key="2">
    <source>
        <dbReference type="Proteomes" id="UP000075884"/>
    </source>
</evidence>
<proteinExistence type="predicted"/>
<organism evidence="1 2">
    <name type="scientific">Anopheles dirus</name>
    <dbReference type="NCBI Taxonomy" id="7168"/>
    <lineage>
        <taxon>Eukaryota</taxon>
        <taxon>Metazoa</taxon>
        <taxon>Ecdysozoa</taxon>
        <taxon>Arthropoda</taxon>
        <taxon>Hexapoda</taxon>
        <taxon>Insecta</taxon>
        <taxon>Pterygota</taxon>
        <taxon>Neoptera</taxon>
        <taxon>Endopterygota</taxon>
        <taxon>Diptera</taxon>
        <taxon>Nematocera</taxon>
        <taxon>Culicoidea</taxon>
        <taxon>Culicidae</taxon>
        <taxon>Anophelinae</taxon>
        <taxon>Anopheles</taxon>
    </lineage>
</organism>
<dbReference type="PANTHER" id="PTHR22954">
    <property type="entry name" value="RETROVIRAL PROTEASE-RELATED"/>
    <property type="match status" value="1"/>
</dbReference>
<dbReference type="InterPro" id="IPR005312">
    <property type="entry name" value="DUF1759"/>
</dbReference>
<dbReference type="AlphaFoldDB" id="A0A182NGJ1"/>
<dbReference type="STRING" id="7168.A0A182NGJ1"/>
<evidence type="ECO:0000313" key="1">
    <source>
        <dbReference type="EnsemblMetazoa" id="ADIR006764-PA"/>
    </source>
</evidence>
<accession>A0A182NGJ1</accession>
<dbReference type="Proteomes" id="UP000075884">
    <property type="component" value="Unassembled WGS sequence"/>
</dbReference>